<protein>
    <submittedName>
        <fullName evidence="2">Uncharacterized protein</fullName>
    </submittedName>
</protein>
<name>A0A0A8Z7R3_ARUDO</name>
<dbReference type="AlphaFoldDB" id="A0A0A8Z7R3"/>
<reference evidence="2" key="1">
    <citation type="submission" date="2014-09" db="EMBL/GenBank/DDBJ databases">
        <authorList>
            <person name="Magalhaes I.L.F."/>
            <person name="Oliveira U."/>
            <person name="Santos F.R."/>
            <person name="Vidigal T.H.D.A."/>
            <person name="Brescovit A.D."/>
            <person name="Santos A.J."/>
        </authorList>
    </citation>
    <scope>NUCLEOTIDE SEQUENCE</scope>
    <source>
        <tissue evidence="2">Shoot tissue taken approximately 20 cm above the soil surface</tissue>
    </source>
</reference>
<feature type="region of interest" description="Disordered" evidence="1">
    <location>
        <begin position="1"/>
        <end position="42"/>
    </location>
</feature>
<accession>A0A0A8Z7R3</accession>
<organism evidence="2">
    <name type="scientific">Arundo donax</name>
    <name type="common">Giant reed</name>
    <name type="synonym">Donax arundinaceus</name>
    <dbReference type="NCBI Taxonomy" id="35708"/>
    <lineage>
        <taxon>Eukaryota</taxon>
        <taxon>Viridiplantae</taxon>
        <taxon>Streptophyta</taxon>
        <taxon>Embryophyta</taxon>
        <taxon>Tracheophyta</taxon>
        <taxon>Spermatophyta</taxon>
        <taxon>Magnoliopsida</taxon>
        <taxon>Liliopsida</taxon>
        <taxon>Poales</taxon>
        <taxon>Poaceae</taxon>
        <taxon>PACMAD clade</taxon>
        <taxon>Arundinoideae</taxon>
        <taxon>Arundineae</taxon>
        <taxon>Arundo</taxon>
    </lineage>
</organism>
<dbReference type="PANTHER" id="PTHR34380:SF2">
    <property type="entry name" value="OS01G0656900 PROTEIN"/>
    <property type="match status" value="1"/>
</dbReference>
<sequence length="168" mass="19098">MHKTKSLPVTDAIGEQGGKLSPCQSREVSDGGRVRTSDKPVSAALQPNEHSLHLGQTSVGQLPSAFTKHWKSDADVLHSCLENKEICMEAACALYRQRKLTFQPTKRDRATELAEFLLDGNLQGPLKRTTEELMKHDPQAHNFLEKMVLRYSEQLFDIYMNKRDPFFR</sequence>
<proteinExistence type="predicted"/>
<evidence type="ECO:0000256" key="1">
    <source>
        <dbReference type="SAM" id="MobiDB-lite"/>
    </source>
</evidence>
<dbReference type="PANTHER" id="PTHR34380">
    <property type="entry name" value="BNAA03G12380D PROTEIN"/>
    <property type="match status" value="1"/>
</dbReference>
<reference evidence="2" key="2">
    <citation type="journal article" date="2015" name="Data Brief">
        <title>Shoot transcriptome of the giant reed, Arundo donax.</title>
        <authorList>
            <person name="Barrero R.A."/>
            <person name="Guerrero F.D."/>
            <person name="Moolhuijzen P."/>
            <person name="Goolsby J.A."/>
            <person name="Tidwell J."/>
            <person name="Bellgard S.E."/>
            <person name="Bellgard M.I."/>
        </authorList>
    </citation>
    <scope>NUCLEOTIDE SEQUENCE</scope>
    <source>
        <tissue evidence="2">Shoot tissue taken approximately 20 cm above the soil surface</tissue>
    </source>
</reference>
<dbReference type="EMBL" id="GBRH01263049">
    <property type="protein sequence ID" value="JAD34846.1"/>
    <property type="molecule type" value="Transcribed_RNA"/>
</dbReference>
<evidence type="ECO:0000313" key="2">
    <source>
        <dbReference type="EMBL" id="JAD34846.1"/>
    </source>
</evidence>
<feature type="compositionally biased region" description="Basic and acidic residues" evidence="1">
    <location>
        <begin position="27"/>
        <end position="38"/>
    </location>
</feature>